<dbReference type="InterPro" id="IPR050173">
    <property type="entry name" value="ABC_transporter_C-like"/>
</dbReference>
<dbReference type="Pfam" id="PF00005">
    <property type="entry name" value="ABC_tran"/>
    <property type="match status" value="1"/>
</dbReference>
<evidence type="ECO:0000313" key="13">
    <source>
        <dbReference type="Proteomes" id="UP001196413"/>
    </source>
</evidence>
<evidence type="ECO:0000259" key="10">
    <source>
        <dbReference type="PROSITE" id="PS50893"/>
    </source>
</evidence>
<feature type="transmembrane region" description="Helical" evidence="9">
    <location>
        <begin position="210"/>
        <end position="230"/>
    </location>
</feature>
<evidence type="ECO:0000256" key="8">
    <source>
        <dbReference type="ARBA" id="ARBA00023136"/>
    </source>
</evidence>
<evidence type="ECO:0000256" key="2">
    <source>
        <dbReference type="ARBA" id="ARBA00009726"/>
    </source>
</evidence>
<protein>
    <submittedName>
        <fullName evidence="12">Multidrug resistance-associated protein 4</fullName>
    </submittedName>
</protein>
<dbReference type="GO" id="GO:0016887">
    <property type="term" value="F:ATP hydrolysis activity"/>
    <property type="evidence" value="ECO:0007669"/>
    <property type="project" value="InterPro"/>
</dbReference>
<dbReference type="Gene3D" id="3.40.50.300">
    <property type="entry name" value="P-loop containing nucleotide triphosphate hydrolases"/>
    <property type="match status" value="1"/>
</dbReference>
<dbReference type="PROSITE" id="PS50929">
    <property type="entry name" value="ABC_TM1F"/>
    <property type="match status" value="1"/>
</dbReference>
<feature type="transmembrane region" description="Helical" evidence="9">
    <location>
        <begin position="242"/>
        <end position="260"/>
    </location>
</feature>
<evidence type="ECO:0000256" key="5">
    <source>
        <dbReference type="ARBA" id="ARBA00022741"/>
    </source>
</evidence>
<dbReference type="GO" id="GO:0140359">
    <property type="term" value="F:ABC-type transporter activity"/>
    <property type="evidence" value="ECO:0007669"/>
    <property type="project" value="InterPro"/>
</dbReference>
<gene>
    <name evidence="12" type="primary">ABCC4</name>
    <name evidence="12" type="ORF">KIN20_003106</name>
</gene>
<evidence type="ECO:0000259" key="11">
    <source>
        <dbReference type="PROSITE" id="PS50929"/>
    </source>
</evidence>
<dbReference type="InterPro" id="IPR027417">
    <property type="entry name" value="P-loop_NTPase"/>
</dbReference>
<keyword evidence="13" id="KW-1185">Reference proteome</keyword>
<evidence type="ECO:0000256" key="4">
    <source>
        <dbReference type="ARBA" id="ARBA00022692"/>
    </source>
</evidence>
<dbReference type="CDD" id="cd03244">
    <property type="entry name" value="ABCC_MRP_domain2"/>
    <property type="match status" value="1"/>
</dbReference>
<dbReference type="SUPFAM" id="SSF52540">
    <property type="entry name" value="P-loop containing nucleoside triphosphate hydrolases"/>
    <property type="match status" value="1"/>
</dbReference>
<proteinExistence type="inferred from homology"/>
<dbReference type="InterPro" id="IPR036640">
    <property type="entry name" value="ABC1_TM_sf"/>
</dbReference>
<dbReference type="InterPro" id="IPR003439">
    <property type="entry name" value="ABC_transporter-like_ATP-bd"/>
</dbReference>
<dbReference type="PROSITE" id="PS50893">
    <property type="entry name" value="ABC_TRANSPORTER_2"/>
    <property type="match status" value="1"/>
</dbReference>
<dbReference type="InterPro" id="IPR003593">
    <property type="entry name" value="AAA+_ATPase"/>
</dbReference>
<dbReference type="FunFam" id="3.40.50.300:FF:000630">
    <property type="entry name" value="ATP-binding cassette (ABC) transporter, putative"/>
    <property type="match status" value="1"/>
</dbReference>
<name>A0AAD5MHT9_PARTN</name>
<dbReference type="AlphaFoldDB" id="A0AAD5MHT9"/>
<dbReference type="PANTHER" id="PTHR24223">
    <property type="entry name" value="ATP-BINDING CASSETTE SUB-FAMILY C"/>
    <property type="match status" value="1"/>
</dbReference>
<dbReference type="Proteomes" id="UP001196413">
    <property type="component" value="Unassembled WGS sequence"/>
</dbReference>
<dbReference type="InterPro" id="IPR011527">
    <property type="entry name" value="ABC1_TM_dom"/>
</dbReference>
<evidence type="ECO:0000256" key="6">
    <source>
        <dbReference type="ARBA" id="ARBA00022840"/>
    </source>
</evidence>
<feature type="transmembrane region" description="Helical" evidence="9">
    <location>
        <begin position="45"/>
        <end position="62"/>
    </location>
</feature>
<comment type="subcellular location">
    <subcellularLocation>
        <location evidence="1">Membrane</location>
        <topology evidence="1">Multi-pass membrane protein</topology>
    </subcellularLocation>
</comment>
<comment type="caution">
    <text evidence="12">The sequence shown here is derived from an EMBL/GenBank/DDBJ whole genome shotgun (WGS) entry which is preliminary data.</text>
</comment>
<feature type="domain" description="ABC transporter" evidence="10">
    <location>
        <begin position="304"/>
        <end position="527"/>
    </location>
</feature>
<feature type="domain" description="ABC transmembrane type-1" evidence="11">
    <location>
        <begin position="1"/>
        <end position="268"/>
    </location>
</feature>
<keyword evidence="3" id="KW-0813">Transport</keyword>
<comment type="similarity">
    <text evidence="2">Belongs to the ABC transporter superfamily. ABCC family. Conjugate transporter (TC 3.A.1.208) subfamily.</text>
</comment>
<feature type="transmembrane region" description="Helical" evidence="9">
    <location>
        <begin position="132"/>
        <end position="156"/>
    </location>
</feature>
<evidence type="ECO:0000256" key="7">
    <source>
        <dbReference type="ARBA" id="ARBA00022989"/>
    </source>
</evidence>
<dbReference type="GO" id="GO:0016020">
    <property type="term" value="C:membrane"/>
    <property type="evidence" value="ECO:0007669"/>
    <property type="project" value="UniProtKB-SubCell"/>
</dbReference>
<evidence type="ECO:0000313" key="12">
    <source>
        <dbReference type="EMBL" id="KAJ1347926.1"/>
    </source>
</evidence>
<keyword evidence="7 9" id="KW-1133">Transmembrane helix</keyword>
<reference evidence="12" key="1">
    <citation type="submission" date="2021-06" db="EMBL/GenBank/DDBJ databases">
        <title>Parelaphostrongylus tenuis whole genome reference sequence.</title>
        <authorList>
            <person name="Garwood T.J."/>
            <person name="Larsen P.A."/>
            <person name="Fountain-Jones N.M."/>
            <person name="Garbe J.R."/>
            <person name="Macchietto M.G."/>
            <person name="Kania S.A."/>
            <person name="Gerhold R.W."/>
            <person name="Richards J.E."/>
            <person name="Wolf T.M."/>
        </authorList>
    </citation>
    <scope>NUCLEOTIDE SEQUENCE</scope>
    <source>
        <strain evidence="12">MNPRO001-30</strain>
        <tissue evidence="12">Meninges</tissue>
    </source>
</reference>
<keyword evidence="5" id="KW-0547">Nucleotide-binding</keyword>
<dbReference type="InterPro" id="IPR017871">
    <property type="entry name" value="ABC_transporter-like_CS"/>
</dbReference>
<dbReference type="Pfam" id="PF00664">
    <property type="entry name" value="ABC_membrane"/>
    <property type="match status" value="1"/>
</dbReference>
<evidence type="ECO:0000256" key="9">
    <source>
        <dbReference type="SAM" id="Phobius"/>
    </source>
</evidence>
<evidence type="ECO:0000256" key="1">
    <source>
        <dbReference type="ARBA" id="ARBA00004141"/>
    </source>
</evidence>
<dbReference type="GO" id="GO:0005524">
    <property type="term" value="F:ATP binding"/>
    <property type="evidence" value="ECO:0007669"/>
    <property type="project" value="UniProtKB-KW"/>
</dbReference>
<keyword evidence="4 9" id="KW-0812">Transmembrane</keyword>
<dbReference type="PROSITE" id="PS00211">
    <property type="entry name" value="ABC_TRANSPORTER_1"/>
    <property type="match status" value="1"/>
</dbReference>
<dbReference type="EMBL" id="JAHQIW010000409">
    <property type="protein sequence ID" value="KAJ1347926.1"/>
    <property type="molecule type" value="Genomic_DNA"/>
</dbReference>
<keyword evidence="8 9" id="KW-0472">Membrane</keyword>
<organism evidence="12 13">
    <name type="scientific">Parelaphostrongylus tenuis</name>
    <name type="common">Meningeal worm</name>
    <dbReference type="NCBI Taxonomy" id="148309"/>
    <lineage>
        <taxon>Eukaryota</taxon>
        <taxon>Metazoa</taxon>
        <taxon>Ecdysozoa</taxon>
        <taxon>Nematoda</taxon>
        <taxon>Chromadorea</taxon>
        <taxon>Rhabditida</taxon>
        <taxon>Rhabditina</taxon>
        <taxon>Rhabditomorpha</taxon>
        <taxon>Strongyloidea</taxon>
        <taxon>Metastrongylidae</taxon>
        <taxon>Parelaphostrongylus</taxon>
    </lineage>
</organism>
<sequence length="550" mass="61949">MTDWWLNEWANAAERTAAFRANNSTVPQDKYKFFGFEWTVELSDYMFWFTVLTLVLMAASVIRPVCFRFCQTVASINLHTKMFTAVVNTKVAFFDRNPIGRILNRFSKDVNLMDDQLSFVFHEFLMGLLSTLGAIIVILLINPLVVLATLPLLVYLRNARSPLYSHISAFMNGLSTVRAFRKQENILNKYYNAQNRNTAAFALTLSTSRWFSMCADSLVALFVTAVAFFSILTPASMRSGDVALMLVYSIQLIGFFSWLMRQSADLQNGMVSIERIVQYTELECEHSKGPFRKVPDGWPAEGHITINKLFLRYDDNSEYVLKNICLNINPMEKIGIVGRTGSGKSSLLRALFRLTVPTSGTIKIDDVNTALIPLKFLISGKFVRLISQSSQISGTDEDLWRVIKQVELQRVITKFGGGLETTLHEGGANFSVGQRQLICLARALLRNSRILVIDEATANVDPLTDSLIQRTIRKNFSHATVLTIAHRLHTIMDADRILVLKNGEVAEFAPAYELLQNPDGVLTNLVKETGSESATLLHKIAEENYDRRSK</sequence>
<dbReference type="SMART" id="SM00382">
    <property type="entry name" value="AAA"/>
    <property type="match status" value="1"/>
</dbReference>
<dbReference type="PANTHER" id="PTHR24223:SF456">
    <property type="entry name" value="MULTIDRUG RESISTANCE-ASSOCIATED PROTEIN LETHAL(2)03659"/>
    <property type="match status" value="1"/>
</dbReference>
<dbReference type="SUPFAM" id="SSF90123">
    <property type="entry name" value="ABC transporter transmembrane region"/>
    <property type="match status" value="1"/>
</dbReference>
<keyword evidence="6" id="KW-0067">ATP-binding</keyword>
<evidence type="ECO:0000256" key="3">
    <source>
        <dbReference type="ARBA" id="ARBA00022448"/>
    </source>
</evidence>
<accession>A0AAD5MHT9</accession>
<dbReference type="Gene3D" id="1.20.1560.10">
    <property type="entry name" value="ABC transporter type 1, transmembrane domain"/>
    <property type="match status" value="1"/>
</dbReference>